<dbReference type="GO" id="GO:0005634">
    <property type="term" value="C:nucleus"/>
    <property type="evidence" value="ECO:0007669"/>
    <property type="project" value="UniProtKB-UniRule"/>
</dbReference>
<feature type="region of interest" description="Disordered" evidence="4">
    <location>
        <begin position="1082"/>
        <end position="1106"/>
    </location>
</feature>
<dbReference type="AlphaFoldDB" id="A0A6H0XM59"/>
<dbReference type="OrthoDB" id="9982100at2759"/>
<keyword evidence="2" id="KW-0560">Oxidoreductase</keyword>
<dbReference type="GO" id="GO:0003677">
    <property type="term" value="F:DNA binding"/>
    <property type="evidence" value="ECO:0007669"/>
    <property type="project" value="UniProtKB-UniRule"/>
</dbReference>
<dbReference type="CDD" id="cd00084">
    <property type="entry name" value="HMG-box_SF"/>
    <property type="match status" value="1"/>
</dbReference>
<dbReference type="EMBL" id="CP051139">
    <property type="protein sequence ID" value="QIW95841.1"/>
    <property type="molecule type" value="Genomic_DNA"/>
</dbReference>
<dbReference type="SUPFAM" id="SSF51905">
    <property type="entry name" value="FAD/NAD(P)-binding domain"/>
    <property type="match status" value="1"/>
</dbReference>
<feature type="compositionally biased region" description="Low complexity" evidence="4">
    <location>
        <begin position="112"/>
        <end position="134"/>
    </location>
</feature>
<evidence type="ECO:0000313" key="7">
    <source>
        <dbReference type="EMBL" id="QIW95841.1"/>
    </source>
</evidence>
<dbReference type="PANTHER" id="PTHR10742">
    <property type="entry name" value="FLAVIN MONOAMINE OXIDASE"/>
    <property type="match status" value="1"/>
</dbReference>
<proteinExistence type="inferred from homology"/>
<organism evidence="7 8">
    <name type="scientific">Peltaster fructicola</name>
    <dbReference type="NCBI Taxonomy" id="286661"/>
    <lineage>
        <taxon>Eukaryota</taxon>
        <taxon>Fungi</taxon>
        <taxon>Dikarya</taxon>
        <taxon>Ascomycota</taxon>
        <taxon>Pezizomycotina</taxon>
        <taxon>Dothideomycetes</taxon>
        <taxon>Dothideomycetes incertae sedis</taxon>
        <taxon>Peltaster</taxon>
    </lineage>
</organism>
<evidence type="ECO:0000259" key="6">
    <source>
        <dbReference type="PROSITE" id="PS50934"/>
    </source>
</evidence>
<dbReference type="Pfam" id="PF04433">
    <property type="entry name" value="SWIRM"/>
    <property type="match status" value="1"/>
</dbReference>
<comment type="similarity">
    <text evidence="1">Belongs to the flavin monoamine oxidase family.</text>
</comment>
<name>A0A6H0XM59_9PEZI</name>
<dbReference type="Proteomes" id="UP000503462">
    <property type="component" value="Chromosome 1"/>
</dbReference>
<reference evidence="7 8" key="1">
    <citation type="journal article" date="2016" name="Sci. Rep.">
        <title>Peltaster fructicola genome reveals evolution from an invasive phytopathogen to an ectophytic parasite.</title>
        <authorList>
            <person name="Xu C."/>
            <person name="Chen H."/>
            <person name="Gleason M.L."/>
            <person name="Xu J.R."/>
            <person name="Liu H."/>
            <person name="Zhang R."/>
            <person name="Sun G."/>
        </authorList>
    </citation>
    <scope>NUCLEOTIDE SEQUENCE [LARGE SCALE GENOMIC DNA]</scope>
    <source>
        <strain evidence="7 8">LNHT1506</strain>
    </source>
</reference>
<dbReference type="Gene3D" id="3.50.50.60">
    <property type="entry name" value="FAD/NAD(P)-binding domain"/>
    <property type="match status" value="2"/>
</dbReference>
<keyword evidence="3" id="KW-0539">Nucleus</keyword>
<dbReference type="SUPFAM" id="SSF46689">
    <property type="entry name" value="Homeodomain-like"/>
    <property type="match status" value="1"/>
</dbReference>
<feature type="domain" description="HMG box" evidence="5">
    <location>
        <begin position="991"/>
        <end position="1064"/>
    </location>
</feature>
<sequence>MATTTPRRADGKRYGHVPISVEATTQSQADSAVMTEDASSMSPSSPDLFDRPDPYTKDDNTNWQRYGSLESATSTGITSLSSSISTDDSHMDVSAKINHSRKRTIDGKLKVASPKSASHLSSKPSPSTNNSKQSIESIAAHNLTKAGPAPLSAPRPRSDTSTYRPRSSIPSSLSATIYAGQCIEAALASRLDPYALHRGEHDLLVDAITTSEVTVYLNIRNAILRLWLRNPICSVTLEEAAGCAKESRFFGLAEVAFNWLTRNGYINFGCIDIPRDSKAAAKVKKMPRQRTVVVIGAGVAGLTTARQLENQFAHDQEHWQARGEKVPKVIIIEGRKRIGGRVYSKPLRTQSSQRLPGGTRNTAEMGAMIVTGFERGNPLDIIIRAQLGLPYHLLKDALTIYDCDGKPVDEKRDLLNTDLYTDISDRTGEFRAAPRQQHTLRGDEDLINRGRDPAQRGLAESQLEPLETFDPSKQRKPISKRGRRTNAPPGTEKLTGRSEIVEGGNASIRAATAAHQMGWRVKDGVSKNHTVSLHAIAESYHHPSLGTVMDAAIKQYQTLLDIQPRDMRLLNWHHANLEYANAAPVTRLSLSGHDQDNGNEFEGAHSEIIGGYTQMPRGLMNLPTKLDVRFDHTVESIHYDDRMNDDHTTTTKIVCTNGKVIEADEVILTAPLGVLKSDMIDFDPPLPDWKQGAIERMGFGLLNKVVLVYDAPFWDESRDMFGLLNEPEEKDSLDPQDYEARRGRFYLIWNASRISGRPMLMALMAGHAAQQAETTDTASLLCEITERLRKVFTLDVPAPREVIVTRWRHDPYARGTYSYVAQKTQGNDYNLMAKSVGNLHFAGEATCGTHPATVHGAFLSGLRAAADVMDTMMGPIELPMPLVGPPTVKEEASPVKVIRRPQPAVEPPAMLTTSTSTANIPIIKAETETVALATIPWATTRKLSGPPSKSVCSSDPSFWVSADWNNNSDIYEATVASVIFAQVGERPIKPARSGVNPFLLYSKAKWDECKTVCAEKGTTNTGHNAIRQVLGQWWKDLSDEAKQPYLDQSKAAQDTAEADRKGWTTAVAKWDEDAKRIRQEYMNANPPARGTSNGSMDDNASGRRKTNVSTNIALDFSFA</sequence>
<dbReference type="GO" id="GO:0006338">
    <property type="term" value="P:chromatin remodeling"/>
    <property type="evidence" value="ECO:0007669"/>
    <property type="project" value="TreeGrafter"/>
</dbReference>
<dbReference type="GO" id="GO:0050660">
    <property type="term" value="F:flavin adenine dinucleotide binding"/>
    <property type="evidence" value="ECO:0007669"/>
    <property type="project" value="TreeGrafter"/>
</dbReference>
<gene>
    <name evidence="7" type="ORF">AMS68_001359</name>
</gene>
<keyword evidence="3" id="KW-0238">DNA-binding</keyword>
<feature type="region of interest" description="Disordered" evidence="4">
    <location>
        <begin position="1"/>
        <end position="169"/>
    </location>
</feature>
<dbReference type="PANTHER" id="PTHR10742:SF386">
    <property type="entry name" value="LYSINE-SPECIFIC HISTONE DEMETHYLASE 1A"/>
    <property type="match status" value="1"/>
</dbReference>
<dbReference type="PROSITE" id="PS50934">
    <property type="entry name" value="SWIRM"/>
    <property type="match status" value="1"/>
</dbReference>
<feature type="DNA-binding region" description="HMG box" evidence="3">
    <location>
        <begin position="991"/>
        <end position="1064"/>
    </location>
</feature>
<feature type="compositionally biased region" description="Basic residues" evidence="4">
    <location>
        <begin position="474"/>
        <end position="484"/>
    </location>
</feature>
<evidence type="ECO:0000313" key="8">
    <source>
        <dbReference type="Proteomes" id="UP000503462"/>
    </source>
</evidence>
<evidence type="ECO:0000256" key="1">
    <source>
        <dbReference type="ARBA" id="ARBA00005995"/>
    </source>
</evidence>
<feature type="region of interest" description="Disordered" evidence="4">
    <location>
        <begin position="456"/>
        <end position="495"/>
    </location>
</feature>
<dbReference type="SUPFAM" id="SSF47095">
    <property type="entry name" value="HMG-box"/>
    <property type="match status" value="1"/>
</dbReference>
<accession>A0A6H0XM59</accession>
<dbReference type="Pfam" id="PF00505">
    <property type="entry name" value="HMG_box"/>
    <property type="match status" value="1"/>
</dbReference>
<dbReference type="Gene3D" id="1.10.10.10">
    <property type="entry name" value="Winged helix-like DNA-binding domain superfamily/Winged helix DNA-binding domain"/>
    <property type="match status" value="1"/>
</dbReference>
<keyword evidence="8" id="KW-1185">Reference proteome</keyword>
<dbReference type="Gene3D" id="3.90.660.10">
    <property type="match status" value="1"/>
</dbReference>
<feature type="compositionally biased region" description="Basic and acidic residues" evidence="4">
    <location>
        <begin position="48"/>
        <end position="60"/>
    </location>
</feature>
<evidence type="ECO:0000256" key="2">
    <source>
        <dbReference type="ARBA" id="ARBA00023002"/>
    </source>
</evidence>
<feature type="compositionally biased region" description="Low complexity" evidence="4">
    <location>
        <begin position="71"/>
        <end position="86"/>
    </location>
</feature>
<dbReference type="InterPro" id="IPR036388">
    <property type="entry name" value="WH-like_DNA-bd_sf"/>
</dbReference>
<dbReference type="InterPro" id="IPR009057">
    <property type="entry name" value="Homeodomain-like_sf"/>
</dbReference>
<dbReference type="InterPro" id="IPR007526">
    <property type="entry name" value="SWIRM"/>
</dbReference>
<feature type="domain" description="SWIRM" evidence="6">
    <location>
        <begin position="182"/>
        <end position="277"/>
    </location>
</feature>
<dbReference type="InterPro" id="IPR050281">
    <property type="entry name" value="Flavin_monoamine_oxidase"/>
</dbReference>
<dbReference type="GO" id="GO:0003682">
    <property type="term" value="F:chromatin binding"/>
    <property type="evidence" value="ECO:0007669"/>
    <property type="project" value="TreeGrafter"/>
</dbReference>
<evidence type="ECO:0000259" key="5">
    <source>
        <dbReference type="PROSITE" id="PS50118"/>
    </source>
</evidence>
<evidence type="ECO:0008006" key="9">
    <source>
        <dbReference type="Google" id="ProtNLM"/>
    </source>
</evidence>
<dbReference type="SUPFAM" id="SSF54373">
    <property type="entry name" value="FAD-linked reductases, C-terminal domain"/>
    <property type="match status" value="1"/>
</dbReference>
<dbReference type="GO" id="GO:0016491">
    <property type="term" value="F:oxidoreductase activity"/>
    <property type="evidence" value="ECO:0007669"/>
    <property type="project" value="UniProtKB-KW"/>
</dbReference>
<dbReference type="InterPro" id="IPR002937">
    <property type="entry name" value="Amino_oxidase"/>
</dbReference>
<evidence type="ECO:0000256" key="3">
    <source>
        <dbReference type="PROSITE-ProRule" id="PRU00267"/>
    </source>
</evidence>
<dbReference type="Gene3D" id="1.10.30.10">
    <property type="entry name" value="High mobility group box domain"/>
    <property type="match status" value="1"/>
</dbReference>
<protein>
    <recommendedName>
        <fullName evidence="9">SWIRM domain-containing protein</fullName>
    </recommendedName>
</protein>
<dbReference type="InterPro" id="IPR036188">
    <property type="entry name" value="FAD/NAD-bd_sf"/>
</dbReference>
<feature type="compositionally biased region" description="Polar residues" evidence="4">
    <location>
        <begin position="159"/>
        <end position="169"/>
    </location>
</feature>
<dbReference type="GO" id="GO:0010468">
    <property type="term" value="P:regulation of gene expression"/>
    <property type="evidence" value="ECO:0007669"/>
    <property type="project" value="UniProtKB-ARBA"/>
</dbReference>
<dbReference type="InterPro" id="IPR009071">
    <property type="entry name" value="HMG_box_dom"/>
</dbReference>
<evidence type="ECO:0000256" key="4">
    <source>
        <dbReference type="SAM" id="MobiDB-lite"/>
    </source>
</evidence>
<dbReference type="Pfam" id="PF01593">
    <property type="entry name" value="Amino_oxidase"/>
    <property type="match status" value="2"/>
</dbReference>
<dbReference type="InterPro" id="IPR036910">
    <property type="entry name" value="HMG_box_dom_sf"/>
</dbReference>
<dbReference type="PROSITE" id="PS50118">
    <property type="entry name" value="HMG_BOX_2"/>
    <property type="match status" value="1"/>
</dbReference>